<proteinExistence type="predicted"/>
<dbReference type="GO" id="GO:0005829">
    <property type="term" value="C:cytosol"/>
    <property type="evidence" value="ECO:0007669"/>
    <property type="project" value="TreeGrafter"/>
</dbReference>
<evidence type="ECO:0000313" key="4">
    <source>
        <dbReference type="Proteomes" id="UP000012040"/>
    </source>
</evidence>
<dbReference type="InterPro" id="IPR038071">
    <property type="entry name" value="UROD/MetE-like_sf"/>
</dbReference>
<dbReference type="PANTHER" id="PTHR21091:SF169">
    <property type="entry name" value="UROPORPHYRINOGEN DECARBOXYLASE"/>
    <property type="match status" value="1"/>
</dbReference>
<protein>
    <submittedName>
        <fullName evidence="3">Uroporphyrinogen decarboxylase</fullName>
    </submittedName>
</protein>
<dbReference type="GO" id="GO:0006783">
    <property type="term" value="P:heme biosynthetic process"/>
    <property type="evidence" value="ECO:0007669"/>
    <property type="project" value="TreeGrafter"/>
</dbReference>
<dbReference type="PROSITE" id="PS00907">
    <property type="entry name" value="UROD_2"/>
    <property type="match status" value="1"/>
</dbReference>
<organism evidence="3 4">
    <name type="scientific">Pseudobdellovibrio exovorus JSS</name>
    <dbReference type="NCBI Taxonomy" id="1184267"/>
    <lineage>
        <taxon>Bacteria</taxon>
        <taxon>Pseudomonadati</taxon>
        <taxon>Bdellovibrionota</taxon>
        <taxon>Bdellovibrionia</taxon>
        <taxon>Bdellovibrionales</taxon>
        <taxon>Pseudobdellovibrionaceae</taxon>
        <taxon>Pseudobdellovibrio</taxon>
    </lineage>
</organism>
<dbReference type="EMBL" id="CP003537">
    <property type="protein sequence ID" value="AGH95888.1"/>
    <property type="molecule type" value="Genomic_DNA"/>
</dbReference>
<accession>M4V9J0</accession>
<evidence type="ECO:0000259" key="2">
    <source>
        <dbReference type="PROSITE" id="PS00907"/>
    </source>
</evidence>
<dbReference type="RefSeq" id="WP_015470378.1">
    <property type="nucleotide sequence ID" value="NC_020813.1"/>
</dbReference>
<dbReference type="SUPFAM" id="SSF51726">
    <property type="entry name" value="UROD/MetE-like"/>
    <property type="match status" value="1"/>
</dbReference>
<dbReference type="HOGENOM" id="CLU_040933_0_1_7"/>
<dbReference type="OrthoDB" id="5288765at2"/>
<dbReference type="InterPro" id="IPR000257">
    <property type="entry name" value="Uroporphyrinogen_deCOase"/>
</dbReference>
<sequence>MSQLFLDTLAGKTVKTPPVWMMRQAGRYHQHYQALKAKHTFMELCMVPELAAEVAMGPIQDFDFDAAILFSDLLFPLKAFGQGLDYTDQGPQLGFHLTIENISKLKPWKEALPEMEFQKKAMSLTRERLDKNKGLIGFVGGPWTLFVYAVEGTHAGSLIKAKTAIPNLWSKFTEMMTPFLIENIRLQFEGGADVVMLFDTAAGELSPRLYNEIIVPELAKLAQAFPQRLGYYSKGTTADHFTSEAFQKIPFAGRGFDHRWNLPQILKNNRSGFVQGNFDQSLLHLETSEFKKELDSYLRTYQDLTVEERKGWVCGLGHGVLPKTPEANVRLFVDTVRKTLS</sequence>
<dbReference type="eggNOG" id="COG0407">
    <property type="taxonomic scope" value="Bacteria"/>
</dbReference>
<dbReference type="PATRIC" id="fig|1184267.3.peg.1693"/>
<dbReference type="Gene3D" id="3.20.20.210">
    <property type="match status" value="1"/>
</dbReference>
<dbReference type="PANTHER" id="PTHR21091">
    <property type="entry name" value="METHYLTETRAHYDROFOLATE:HOMOCYSTEINE METHYLTRANSFERASE RELATED"/>
    <property type="match status" value="1"/>
</dbReference>
<dbReference type="KEGG" id="bex:A11Q_1672"/>
<keyword evidence="4" id="KW-1185">Reference proteome</keyword>
<dbReference type="PROSITE" id="PS00906">
    <property type="entry name" value="UROD_1"/>
    <property type="match status" value="1"/>
</dbReference>
<dbReference type="STRING" id="1184267.A11Q_1672"/>
<name>M4V9J0_9BACT</name>
<evidence type="ECO:0000259" key="1">
    <source>
        <dbReference type="PROSITE" id="PS00906"/>
    </source>
</evidence>
<evidence type="ECO:0000313" key="3">
    <source>
        <dbReference type="EMBL" id="AGH95888.1"/>
    </source>
</evidence>
<dbReference type="GO" id="GO:0004853">
    <property type="term" value="F:uroporphyrinogen decarboxylase activity"/>
    <property type="evidence" value="ECO:0007669"/>
    <property type="project" value="InterPro"/>
</dbReference>
<gene>
    <name evidence="3" type="ORF">A11Q_1672</name>
</gene>
<dbReference type="AlphaFoldDB" id="M4V9J0"/>
<dbReference type="Proteomes" id="UP000012040">
    <property type="component" value="Chromosome"/>
</dbReference>
<feature type="domain" description="Uroporphyrinogen decarboxylase (URO-D)" evidence="2">
    <location>
        <begin position="136"/>
        <end position="152"/>
    </location>
</feature>
<feature type="domain" description="Uroporphyrinogen decarboxylase (URO-D)" evidence="1">
    <location>
        <begin position="18"/>
        <end position="27"/>
    </location>
</feature>
<reference evidence="3 4" key="1">
    <citation type="journal article" date="2013" name="ISME J.">
        <title>By their genes ye shall know them: genomic signatures of predatory bacteria.</title>
        <authorList>
            <person name="Pasternak Z."/>
            <person name="Pietrokovski S."/>
            <person name="Rotem O."/>
            <person name="Gophna U."/>
            <person name="Lurie-Weinberger M.N."/>
            <person name="Jurkevitch E."/>
        </authorList>
    </citation>
    <scope>NUCLEOTIDE SEQUENCE [LARGE SCALE GENOMIC DNA]</scope>
    <source>
        <strain evidence="3 4">JSS</strain>
    </source>
</reference>
<dbReference type="Pfam" id="PF01208">
    <property type="entry name" value="URO-D"/>
    <property type="match status" value="1"/>
</dbReference>